<evidence type="ECO:0000256" key="1">
    <source>
        <dbReference type="ARBA" id="ARBA00009080"/>
    </source>
</evidence>
<dbReference type="InterPro" id="IPR008927">
    <property type="entry name" value="6-PGluconate_DH-like_C_sf"/>
</dbReference>
<evidence type="ECO:0000256" key="3">
    <source>
        <dbReference type="ARBA" id="ARBA00023027"/>
    </source>
</evidence>
<protein>
    <submittedName>
        <fullName evidence="7">NAD(P)-dependent oxidoreductase</fullName>
    </submittedName>
</protein>
<dbReference type="InterPro" id="IPR036291">
    <property type="entry name" value="NAD(P)-bd_dom_sf"/>
</dbReference>
<dbReference type="EMBL" id="VBAL01000042">
    <property type="protein sequence ID" value="TMJ04406.1"/>
    <property type="molecule type" value="Genomic_DNA"/>
</dbReference>
<feature type="active site" evidence="4">
    <location>
        <position position="165"/>
    </location>
</feature>
<dbReference type="InterPro" id="IPR029154">
    <property type="entry name" value="HIBADH-like_NADP-bd"/>
</dbReference>
<sequence length="280" mass="29206">MDGSICVLGLGLMGRPIARTLLTAGYRVIGWNRSPLPEQMTAGIALARTMKDAASATVCILVLADSDAVDAAIGQLEPHLPRGGLVIDMGTSDPSRSRAHAARLTAKSIGWVDAPVSGGPEGAAKSSLAIMAGGSEPDFARARPILEKLGRVVRVGEAGAGHTMKIVNQLIVGLTIEAVAEALTLAEKVGLDPRLVQKALAGGFADSKILQVHGSRMIARSYVPGGKVKTQLKDLLLARDLAEQASLHLPHLDSAITLYQALVDLGHGDLDHSGIHKLLQ</sequence>
<dbReference type="Gene3D" id="1.10.1040.10">
    <property type="entry name" value="N-(1-d-carboxylethyl)-l-norvaline Dehydrogenase, domain 2"/>
    <property type="match status" value="1"/>
</dbReference>
<feature type="domain" description="3-hydroxyisobutyrate dehydrogenase-like NAD-binding" evidence="6">
    <location>
        <begin position="159"/>
        <end position="278"/>
    </location>
</feature>
<evidence type="ECO:0000313" key="7">
    <source>
        <dbReference type="EMBL" id="TMJ04406.1"/>
    </source>
</evidence>
<dbReference type="Gene3D" id="3.40.50.720">
    <property type="entry name" value="NAD(P)-binding Rossmann-like Domain"/>
    <property type="match status" value="1"/>
</dbReference>
<feature type="domain" description="6-phosphogluconate dehydrogenase NADP-binding" evidence="5">
    <location>
        <begin position="5"/>
        <end position="154"/>
    </location>
</feature>
<dbReference type="Pfam" id="PF14833">
    <property type="entry name" value="NAD_binding_11"/>
    <property type="match status" value="1"/>
</dbReference>
<evidence type="ECO:0000256" key="4">
    <source>
        <dbReference type="PIRSR" id="PIRSR000103-1"/>
    </source>
</evidence>
<dbReference type="GO" id="GO:0016491">
    <property type="term" value="F:oxidoreductase activity"/>
    <property type="evidence" value="ECO:0007669"/>
    <property type="project" value="UniProtKB-KW"/>
</dbReference>
<dbReference type="PIRSF" id="PIRSF000103">
    <property type="entry name" value="HIBADH"/>
    <property type="match status" value="1"/>
</dbReference>
<reference evidence="7 8" key="1">
    <citation type="journal article" date="2019" name="Nat. Microbiol.">
        <title>Mediterranean grassland soil C-N compound turnover is dependent on rainfall and depth, and is mediated by genomically divergent microorganisms.</title>
        <authorList>
            <person name="Diamond S."/>
            <person name="Andeer P.F."/>
            <person name="Li Z."/>
            <person name="Crits-Christoph A."/>
            <person name="Burstein D."/>
            <person name="Anantharaman K."/>
            <person name="Lane K.R."/>
            <person name="Thomas B.C."/>
            <person name="Pan C."/>
            <person name="Northen T.R."/>
            <person name="Banfield J.F."/>
        </authorList>
    </citation>
    <scope>NUCLEOTIDE SEQUENCE [LARGE SCALE GENOMIC DNA]</scope>
    <source>
        <strain evidence="7">NP_4</strain>
    </source>
</reference>
<name>A0A537L923_9BACT</name>
<dbReference type="Proteomes" id="UP000319353">
    <property type="component" value="Unassembled WGS sequence"/>
</dbReference>
<dbReference type="InterPro" id="IPR015815">
    <property type="entry name" value="HIBADH-related"/>
</dbReference>
<dbReference type="PANTHER" id="PTHR43060:SF15">
    <property type="entry name" value="3-HYDROXYISOBUTYRATE DEHYDROGENASE-LIKE 1, MITOCHONDRIAL-RELATED"/>
    <property type="match status" value="1"/>
</dbReference>
<dbReference type="GO" id="GO:0050661">
    <property type="term" value="F:NADP binding"/>
    <property type="evidence" value="ECO:0007669"/>
    <property type="project" value="InterPro"/>
</dbReference>
<evidence type="ECO:0000256" key="2">
    <source>
        <dbReference type="ARBA" id="ARBA00023002"/>
    </source>
</evidence>
<dbReference type="AlphaFoldDB" id="A0A537L923"/>
<keyword evidence="2" id="KW-0560">Oxidoreductase</keyword>
<comment type="similarity">
    <text evidence="1">Belongs to the HIBADH-related family.</text>
</comment>
<accession>A0A537L923</accession>
<comment type="caution">
    <text evidence="7">The sequence shown here is derived from an EMBL/GenBank/DDBJ whole genome shotgun (WGS) entry which is preliminary data.</text>
</comment>
<dbReference type="InterPro" id="IPR006115">
    <property type="entry name" value="6PGDH_NADP-bd"/>
</dbReference>
<proteinExistence type="inferred from homology"/>
<dbReference type="Pfam" id="PF03446">
    <property type="entry name" value="NAD_binding_2"/>
    <property type="match status" value="1"/>
</dbReference>
<evidence type="ECO:0000259" key="6">
    <source>
        <dbReference type="Pfam" id="PF14833"/>
    </source>
</evidence>
<dbReference type="SUPFAM" id="SSF51735">
    <property type="entry name" value="NAD(P)-binding Rossmann-fold domains"/>
    <property type="match status" value="1"/>
</dbReference>
<gene>
    <name evidence="7" type="ORF">E6H01_04185</name>
</gene>
<evidence type="ECO:0000259" key="5">
    <source>
        <dbReference type="Pfam" id="PF03446"/>
    </source>
</evidence>
<dbReference type="SUPFAM" id="SSF48179">
    <property type="entry name" value="6-phosphogluconate dehydrogenase C-terminal domain-like"/>
    <property type="match status" value="1"/>
</dbReference>
<dbReference type="InterPro" id="IPR013328">
    <property type="entry name" value="6PGD_dom2"/>
</dbReference>
<organism evidence="7 8">
    <name type="scientific">Candidatus Segetimicrobium genomatis</name>
    <dbReference type="NCBI Taxonomy" id="2569760"/>
    <lineage>
        <taxon>Bacteria</taxon>
        <taxon>Bacillati</taxon>
        <taxon>Candidatus Sysuimicrobiota</taxon>
        <taxon>Candidatus Sysuimicrobiia</taxon>
        <taxon>Candidatus Sysuimicrobiales</taxon>
        <taxon>Candidatus Segetimicrobiaceae</taxon>
        <taxon>Candidatus Segetimicrobium</taxon>
    </lineage>
</organism>
<dbReference type="PANTHER" id="PTHR43060">
    <property type="entry name" value="3-HYDROXYISOBUTYRATE DEHYDROGENASE-LIKE 1, MITOCHONDRIAL-RELATED"/>
    <property type="match status" value="1"/>
</dbReference>
<dbReference type="GO" id="GO:0051287">
    <property type="term" value="F:NAD binding"/>
    <property type="evidence" value="ECO:0007669"/>
    <property type="project" value="InterPro"/>
</dbReference>
<evidence type="ECO:0000313" key="8">
    <source>
        <dbReference type="Proteomes" id="UP000319353"/>
    </source>
</evidence>
<keyword evidence="3" id="KW-0520">NAD</keyword>